<feature type="active site" description="O-isoaspartyl threonine intermediate" evidence="2">
    <location>
        <position position="13"/>
    </location>
</feature>
<dbReference type="PROSITE" id="PS00144">
    <property type="entry name" value="ASN_GLN_ASE_1"/>
    <property type="match status" value="1"/>
</dbReference>
<dbReference type="PIRSF" id="PIRSF001220">
    <property type="entry name" value="L-ASNase_gatD"/>
    <property type="match status" value="1"/>
</dbReference>
<gene>
    <name evidence="8" type="ORF">SAMN05216271_1750</name>
</gene>
<dbReference type="InterPro" id="IPR037152">
    <property type="entry name" value="L-asparaginase_N_sf"/>
</dbReference>
<dbReference type="Proteomes" id="UP000243413">
    <property type="component" value="Chromosome I"/>
</dbReference>
<feature type="binding site" evidence="3">
    <location>
        <position position="58"/>
    </location>
    <ligand>
        <name>substrate</name>
    </ligand>
</feature>
<dbReference type="PRINTS" id="PR00139">
    <property type="entry name" value="ASNGLNASE"/>
</dbReference>
<dbReference type="InterPro" id="IPR040919">
    <property type="entry name" value="Asparaginase_C"/>
</dbReference>
<dbReference type="PANTHER" id="PTHR11707">
    <property type="entry name" value="L-ASPARAGINASE"/>
    <property type="match status" value="1"/>
</dbReference>
<dbReference type="SUPFAM" id="SSF53774">
    <property type="entry name" value="Glutaminase/Asparaginase"/>
    <property type="match status" value="1"/>
</dbReference>
<dbReference type="InterPro" id="IPR041725">
    <property type="entry name" value="L-asparaginase_I"/>
</dbReference>
<evidence type="ECO:0000256" key="2">
    <source>
        <dbReference type="PIRSR" id="PIRSR001220-1"/>
    </source>
</evidence>
<dbReference type="RefSeq" id="WP_092285757.1">
    <property type="nucleotide sequence ID" value="NZ_LT629763.1"/>
</dbReference>
<evidence type="ECO:0000256" key="4">
    <source>
        <dbReference type="PROSITE-ProRule" id="PRU10099"/>
    </source>
</evidence>
<feature type="binding site" evidence="3">
    <location>
        <begin position="89"/>
        <end position="90"/>
    </location>
    <ligand>
        <name>substrate</name>
    </ligand>
</feature>
<dbReference type="InterPro" id="IPR006034">
    <property type="entry name" value="Asparaginase/glutaminase-like"/>
</dbReference>
<dbReference type="Pfam" id="PF17763">
    <property type="entry name" value="Asparaginase_C"/>
    <property type="match status" value="1"/>
</dbReference>
<dbReference type="InterPro" id="IPR020827">
    <property type="entry name" value="Asparaginase/glutaminase_AS1"/>
</dbReference>
<comment type="similarity">
    <text evidence="1">Belongs to the asparaginase 1 family.</text>
</comment>
<evidence type="ECO:0000256" key="3">
    <source>
        <dbReference type="PIRSR" id="PIRSR001220-2"/>
    </source>
</evidence>
<dbReference type="AlphaFoldDB" id="A0A1H1RMH4"/>
<evidence type="ECO:0000256" key="1">
    <source>
        <dbReference type="ARBA" id="ARBA00010518"/>
    </source>
</evidence>
<dbReference type="GO" id="GO:0004067">
    <property type="term" value="F:asparaginase activity"/>
    <property type="evidence" value="ECO:0007669"/>
    <property type="project" value="UniProtKB-UniRule"/>
</dbReference>
<feature type="domain" description="L-asparaginase N-terminal" evidence="6">
    <location>
        <begin position="5"/>
        <end position="189"/>
    </location>
</feature>
<proteinExistence type="inferred from homology"/>
<evidence type="ECO:0000259" key="7">
    <source>
        <dbReference type="Pfam" id="PF17763"/>
    </source>
</evidence>
<dbReference type="InterPro" id="IPR027474">
    <property type="entry name" value="L-asparaginase_N"/>
</dbReference>
<dbReference type="Gene3D" id="3.40.50.40">
    <property type="match status" value="1"/>
</dbReference>
<dbReference type="Gene3D" id="3.40.50.1170">
    <property type="entry name" value="L-asparaginase, N-terminal domain"/>
    <property type="match status" value="1"/>
</dbReference>
<dbReference type="PANTHER" id="PTHR11707:SF28">
    <property type="entry name" value="60 KDA LYSOPHOSPHOLIPASE"/>
    <property type="match status" value="1"/>
</dbReference>
<evidence type="ECO:0000256" key="5">
    <source>
        <dbReference type="PROSITE-ProRule" id="PRU10100"/>
    </source>
</evidence>
<protein>
    <submittedName>
        <fullName evidence="8">L-asparaginase</fullName>
    </submittedName>
</protein>
<dbReference type="OrthoDB" id="9788068at2"/>
<sequence length="342" mass="36450">MSAAVLILYTGGTIGMTATEQGLTPTPGLRARIEQQFGASLAQLPSFDLLELEPLIDSANITPAHWQRLAALLAEHWEHYQGFVILHGTDTMAYSAGALAFMLGACAKNVLFTGAQVPLGLPGSDAADNLRNALLLAAGPRIADVSLVFNECLLRGSRIRKVSSKRFAAFDSPNEAPLGTLSKTPTLHHQRMLSAQTASRPPHLAAQLNFQPGAVALLTLHPCMPSALYDALLADPQCRAVVLQSYGAGNIPSRDQAFNAFLCRARARNKIVVNISQCLDGGVSPGTYAASAALQEQGVLNGADMTPEAAFCKLHWLIAGGRDQQAVRDDWEHIYCAERSAG</sequence>
<dbReference type="EMBL" id="LT629763">
    <property type="protein sequence ID" value="SDS36189.1"/>
    <property type="molecule type" value="Genomic_DNA"/>
</dbReference>
<feature type="active site" evidence="4">
    <location>
        <position position="13"/>
    </location>
</feature>
<organism evidence="8 9">
    <name type="scientific">Halopseudomonas sabulinigri</name>
    <dbReference type="NCBI Taxonomy" id="472181"/>
    <lineage>
        <taxon>Bacteria</taxon>
        <taxon>Pseudomonadati</taxon>
        <taxon>Pseudomonadota</taxon>
        <taxon>Gammaproteobacteria</taxon>
        <taxon>Pseudomonadales</taxon>
        <taxon>Pseudomonadaceae</taxon>
        <taxon>Halopseudomonas</taxon>
    </lineage>
</organism>
<dbReference type="InterPro" id="IPR027473">
    <property type="entry name" value="L-asparaginase_C"/>
</dbReference>
<name>A0A1H1RMH4_9GAMM</name>
<feature type="domain" description="Asparaginase/glutaminase C-terminal" evidence="7">
    <location>
        <begin position="215"/>
        <end position="328"/>
    </location>
</feature>
<evidence type="ECO:0000313" key="9">
    <source>
        <dbReference type="Proteomes" id="UP000243413"/>
    </source>
</evidence>
<feature type="active site" evidence="5">
    <location>
        <position position="89"/>
    </location>
</feature>
<dbReference type="STRING" id="472181.SAMN05216271_1750"/>
<dbReference type="InterPro" id="IPR036152">
    <property type="entry name" value="Asp/glu_Ase-like_sf"/>
</dbReference>
<evidence type="ECO:0000259" key="6">
    <source>
        <dbReference type="Pfam" id="PF00710"/>
    </source>
</evidence>
<dbReference type="GO" id="GO:0006520">
    <property type="term" value="P:amino acid metabolic process"/>
    <property type="evidence" value="ECO:0007669"/>
    <property type="project" value="InterPro"/>
</dbReference>
<dbReference type="SMART" id="SM00870">
    <property type="entry name" value="Asparaginase"/>
    <property type="match status" value="1"/>
</dbReference>
<dbReference type="PROSITE" id="PS00917">
    <property type="entry name" value="ASN_GLN_ASE_2"/>
    <property type="match status" value="1"/>
</dbReference>
<dbReference type="Pfam" id="PF00710">
    <property type="entry name" value="Asparaginase"/>
    <property type="match status" value="1"/>
</dbReference>
<dbReference type="PIRSF" id="PIRSF500176">
    <property type="entry name" value="L_ASNase"/>
    <property type="match status" value="1"/>
</dbReference>
<dbReference type="PROSITE" id="PS51732">
    <property type="entry name" value="ASN_GLN_ASE_3"/>
    <property type="match status" value="1"/>
</dbReference>
<dbReference type="InterPro" id="IPR027475">
    <property type="entry name" value="Asparaginase/glutaminase_AS2"/>
</dbReference>
<dbReference type="CDD" id="cd08963">
    <property type="entry name" value="L-asparaginase_I"/>
    <property type="match status" value="1"/>
</dbReference>
<dbReference type="SFLD" id="SFLDS00057">
    <property type="entry name" value="Glutaminase/Asparaginase"/>
    <property type="match status" value="1"/>
</dbReference>
<accession>A0A1H1RMH4</accession>
<evidence type="ECO:0000313" key="8">
    <source>
        <dbReference type="EMBL" id="SDS36189.1"/>
    </source>
</evidence>
<reference evidence="9" key="1">
    <citation type="submission" date="2016-10" db="EMBL/GenBank/DDBJ databases">
        <authorList>
            <person name="Varghese N."/>
            <person name="Submissions S."/>
        </authorList>
    </citation>
    <scope>NUCLEOTIDE SEQUENCE [LARGE SCALE GENOMIC DNA]</scope>
    <source>
        <strain evidence="9">JCM 14963</strain>
    </source>
</reference>